<dbReference type="PANTHER" id="PTHR38600">
    <property type="entry name" value="TRANSCRIPTIONAL REGULATORY PROTEIN"/>
    <property type="match status" value="1"/>
</dbReference>
<protein>
    <submittedName>
        <fullName evidence="2">ArsR family transcriptional regulator</fullName>
    </submittedName>
</protein>
<evidence type="ECO:0000313" key="3">
    <source>
        <dbReference type="Proteomes" id="UP000246352"/>
    </source>
</evidence>
<dbReference type="Proteomes" id="UP000246352">
    <property type="component" value="Unassembled WGS sequence"/>
</dbReference>
<organism evidence="2 3">
    <name type="scientific">Hoeflea marina</name>
    <dbReference type="NCBI Taxonomy" id="274592"/>
    <lineage>
        <taxon>Bacteria</taxon>
        <taxon>Pseudomonadati</taxon>
        <taxon>Pseudomonadota</taxon>
        <taxon>Alphaproteobacteria</taxon>
        <taxon>Hyphomicrobiales</taxon>
        <taxon>Rhizobiaceae</taxon>
        <taxon>Hoeflea</taxon>
    </lineage>
</organism>
<dbReference type="CDD" id="cd00090">
    <property type="entry name" value="HTH_ARSR"/>
    <property type="match status" value="1"/>
</dbReference>
<dbReference type="SMART" id="SM00418">
    <property type="entry name" value="HTH_ARSR"/>
    <property type="match status" value="1"/>
</dbReference>
<dbReference type="NCBIfam" id="NF033788">
    <property type="entry name" value="HTH_metalloreg"/>
    <property type="match status" value="1"/>
</dbReference>
<name>A0A317PHS3_9HYPH</name>
<dbReference type="GO" id="GO:0003700">
    <property type="term" value="F:DNA-binding transcription factor activity"/>
    <property type="evidence" value="ECO:0007669"/>
    <property type="project" value="InterPro"/>
</dbReference>
<dbReference type="InterPro" id="IPR036390">
    <property type="entry name" value="WH_DNA-bd_sf"/>
</dbReference>
<dbReference type="InterPro" id="IPR001845">
    <property type="entry name" value="HTH_ArsR_DNA-bd_dom"/>
</dbReference>
<dbReference type="InterPro" id="IPR036388">
    <property type="entry name" value="WH-like_DNA-bd_sf"/>
</dbReference>
<keyword evidence="3" id="KW-1185">Reference proteome</keyword>
<evidence type="ECO:0000313" key="2">
    <source>
        <dbReference type="EMBL" id="PWV99132.1"/>
    </source>
</evidence>
<dbReference type="PANTHER" id="PTHR38600:SF2">
    <property type="entry name" value="SLL0088 PROTEIN"/>
    <property type="match status" value="1"/>
</dbReference>
<sequence>MFQALSDPARRGMIDRLCAGPASVKELAAPLDMSLPSVMQHLAVLETCGLVASTKIGRVRTCTLQPETLSLAEQWLNARRIGWNESLDRLGSFLDAQDEPRTGDDT</sequence>
<proteinExistence type="predicted"/>
<dbReference type="EMBL" id="QGTR01000004">
    <property type="protein sequence ID" value="PWV99132.1"/>
    <property type="molecule type" value="Genomic_DNA"/>
</dbReference>
<comment type="caution">
    <text evidence="2">The sequence shown here is derived from an EMBL/GenBank/DDBJ whole genome shotgun (WGS) entry which is preliminary data.</text>
</comment>
<dbReference type="PRINTS" id="PR00778">
    <property type="entry name" value="HTHARSR"/>
</dbReference>
<dbReference type="SUPFAM" id="SSF46785">
    <property type="entry name" value="Winged helix' DNA-binding domain"/>
    <property type="match status" value="1"/>
</dbReference>
<evidence type="ECO:0000259" key="1">
    <source>
        <dbReference type="PROSITE" id="PS50987"/>
    </source>
</evidence>
<dbReference type="Gene3D" id="1.10.10.10">
    <property type="entry name" value="Winged helix-like DNA-binding domain superfamily/Winged helix DNA-binding domain"/>
    <property type="match status" value="1"/>
</dbReference>
<feature type="domain" description="HTH arsR-type" evidence="1">
    <location>
        <begin position="1"/>
        <end position="83"/>
    </location>
</feature>
<dbReference type="InterPro" id="IPR011991">
    <property type="entry name" value="ArsR-like_HTH"/>
</dbReference>
<dbReference type="Pfam" id="PF01022">
    <property type="entry name" value="HTH_5"/>
    <property type="match status" value="1"/>
</dbReference>
<dbReference type="PROSITE" id="PS50987">
    <property type="entry name" value="HTH_ARSR_2"/>
    <property type="match status" value="1"/>
</dbReference>
<reference evidence="2 3" key="1">
    <citation type="submission" date="2018-05" db="EMBL/GenBank/DDBJ databases">
        <title>Genomic Encyclopedia of Type Strains, Phase IV (KMG-IV): sequencing the most valuable type-strain genomes for metagenomic binning, comparative biology and taxonomic classification.</title>
        <authorList>
            <person name="Goeker M."/>
        </authorList>
    </citation>
    <scope>NUCLEOTIDE SEQUENCE [LARGE SCALE GENOMIC DNA]</scope>
    <source>
        <strain evidence="2 3">DSM 16791</strain>
    </source>
</reference>
<accession>A0A317PHS3</accession>
<dbReference type="AlphaFoldDB" id="A0A317PHS3"/>
<gene>
    <name evidence="2" type="ORF">DFR52_104424</name>
</gene>